<proteinExistence type="predicted"/>
<protein>
    <submittedName>
        <fullName evidence="1">Uncharacterized protein</fullName>
    </submittedName>
</protein>
<name>A0A8S5RER3_9VIRU</name>
<reference evidence="1" key="1">
    <citation type="journal article" date="2021" name="Proc. Natl. Acad. Sci. U.S.A.">
        <title>A Catalog of Tens of Thousands of Viruses from Human Metagenomes Reveals Hidden Associations with Chronic Diseases.</title>
        <authorList>
            <person name="Tisza M.J."/>
            <person name="Buck C.B."/>
        </authorList>
    </citation>
    <scope>NUCLEOTIDE SEQUENCE</scope>
    <source>
        <strain evidence="1">Ctqq75</strain>
    </source>
</reference>
<evidence type="ECO:0000313" key="1">
    <source>
        <dbReference type="EMBL" id="DAE29651.1"/>
    </source>
</evidence>
<organism evidence="1">
    <name type="scientific">virus sp. ctqq75</name>
    <dbReference type="NCBI Taxonomy" id="2827999"/>
    <lineage>
        <taxon>Viruses</taxon>
    </lineage>
</organism>
<dbReference type="EMBL" id="BK059096">
    <property type="protein sequence ID" value="DAE29651.1"/>
    <property type="molecule type" value="Genomic_DNA"/>
</dbReference>
<accession>A0A8S5RER3</accession>
<sequence>MTKEACKPAFEPKVGGIYRVTHDVYCGDEVCLWKGDIVKIISSFRKGSYYAQSLMPTKYDNGKWWLTLSCLEEV</sequence>